<sequence>MATHTFCDGIQRRDFLKVGALAGMGMSLPRYLAMAEEAGTAPNGKAKSAIFVRLGGGPSHMDSFDMKPDAPDTHRGEYKEIKTNVPGVRFCEHLPKLAKVADKFAILRGVHHTLAAHGLGSQYLSTGNRPLPSLQFPAYGAVVSKEMGGPDNLPAFVAIPKQNVVKTGFLGVEYGPFETGATPTAGQAMKVRGLALGNGVTLDDIQKRQNMLKKYDQSFGSFAKEDKLLAGMDEFSQKAYAMMR</sequence>
<proteinExistence type="predicted"/>
<dbReference type="EMBL" id="UINC01011888">
    <property type="protein sequence ID" value="SVA52197.1"/>
    <property type="molecule type" value="Genomic_DNA"/>
</dbReference>
<evidence type="ECO:0008006" key="2">
    <source>
        <dbReference type="Google" id="ProtNLM"/>
    </source>
</evidence>
<dbReference type="PROSITE" id="PS51318">
    <property type="entry name" value="TAT"/>
    <property type="match status" value="1"/>
</dbReference>
<dbReference type="InterPro" id="IPR006311">
    <property type="entry name" value="TAT_signal"/>
</dbReference>
<organism evidence="1">
    <name type="scientific">marine metagenome</name>
    <dbReference type="NCBI Taxonomy" id="408172"/>
    <lineage>
        <taxon>unclassified sequences</taxon>
        <taxon>metagenomes</taxon>
        <taxon>ecological metagenomes</taxon>
    </lineage>
</organism>
<dbReference type="Pfam" id="PF07394">
    <property type="entry name" value="DUF1501"/>
    <property type="match status" value="1"/>
</dbReference>
<feature type="non-terminal residue" evidence="1">
    <location>
        <position position="244"/>
    </location>
</feature>
<dbReference type="InterPro" id="IPR010869">
    <property type="entry name" value="DUF1501"/>
</dbReference>
<evidence type="ECO:0000313" key="1">
    <source>
        <dbReference type="EMBL" id="SVA52197.1"/>
    </source>
</evidence>
<protein>
    <recommendedName>
        <fullName evidence="2">DUF1501 domain-containing protein</fullName>
    </recommendedName>
</protein>
<gene>
    <name evidence="1" type="ORF">METZ01_LOCUS105051</name>
</gene>
<reference evidence="1" key="1">
    <citation type="submission" date="2018-05" db="EMBL/GenBank/DDBJ databases">
        <authorList>
            <person name="Lanie J.A."/>
            <person name="Ng W.-L."/>
            <person name="Kazmierczak K.M."/>
            <person name="Andrzejewski T.M."/>
            <person name="Davidsen T.M."/>
            <person name="Wayne K.J."/>
            <person name="Tettelin H."/>
            <person name="Glass J.I."/>
            <person name="Rusch D."/>
            <person name="Podicherti R."/>
            <person name="Tsui H.-C.T."/>
            <person name="Winkler M.E."/>
        </authorList>
    </citation>
    <scope>NUCLEOTIDE SEQUENCE</scope>
</reference>
<accession>A0A381WJR0</accession>
<dbReference type="AlphaFoldDB" id="A0A381WJR0"/>
<name>A0A381WJR0_9ZZZZ</name>